<dbReference type="PANTHER" id="PTHR10426">
    <property type="entry name" value="STRICTOSIDINE SYNTHASE-RELATED"/>
    <property type="match status" value="1"/>
</dbReference>
<dbReference type="InterPro" id="IPR011042">
    <property type="entry name" value="6-blade_b-propeller_TolB-like"/>
</dbReference>
<reference evidence="2 3" key="1">
    <citation type="journal article" date="2024" name="G3 (Bethesda)">
        <title>Genome assembly of Hibiscus sabdariffa L. provides insights into metabolisms of medicinal natural products.</title>
        <authorList>
            <person name="Kim T."/>
        </authorList>
    </citation>
    <scope>NUCLEOTIDE SEQUENCE [LARGE SCALE GENOMIC DNA]</scope>
    <source>
        <strain evidence="2">TK-2024</strain>
        <tissue evidence="2">Old leaves</tissue>
    </source>
</reference>
<protein>
    <recommendedName>
        <fullName evidence="1">SMP-30/Gluconolactonase/LRE-like region domain-containing protein</fullName>
    </recommendedName>
</protein>
<evidence type="ECO:0000313" key="3">
    <source>
        <dbReference type="Proteomes" id="UP001472677"/>
    </source>
</evidence>
<dbReference type="SUPFAM" id="SSF63829">
    <property type="entry name" value="Calcium-dependent phosphotriesterase"/>
    <property type="match status" value="1"/>
</dbReference>
<name>A0ABR2AJA1_9ROSI</name>
<sequence length="147" mass="16503">MHKGLAIPNGVALSKDSSFLLVAESMRMRILKFKLEEEAKGYVPEQFVQLSRSPDNIKRNEKGEFWVGLNSGRESIQTDLVGLNMDTAEVKYDEEGKVLKEFDGNGGVAFSSVSEIEELNGKLYIGSVVKPYVLDPICIRNYLYYSN</sequence>
<dbReference type="EMBL" id="JBBPBM010000615">
    <property type="protein sequence ID" value="KAK8493527.1"/>
    <property type="molecule type" value="Genomic_DNA"/>
</dbReference>
<dbReference type="Gene3D" id="2.120.10.30">
    <property type="entry name" value="TolB, C-terminal domain"/>
    <property type="match status" value="1"/>
</dbReference>
<dbReference type="Pfam" id="PF08450">
    <property type="entry name" value="SGL"/>
    <property type="match status" value="1"/>
</dbReference>
<evidence type="ECO:0000259" key="1">
    <source>
        <dbReference type="Pfam" id="PF08450"/>
    </source>
</evidence>
<organism evidence="2 3">
    <name type="scientific">Hibiscus sabdariffa</name>
    <name type="common">roselle</name>
    <dbReference type="NCBI Taxonomy" id="183260"/>
    <lineage>
        <taxon>Eukaryota</taxon>
        <taxon>Viridiplantae</taxon>
        <taxon>Streptophyta</taxon>
        <taxon>Embryophyta</taxon>
        <taxon>Tracheophyta</taxon>
        <taxon>Spermatophyta</taxon>
        <taxon>Magnoliopsida</taxon>
        <taxon>eudicotyledons</taxon>
        <taxon>Gunneridae</taxon>
        <taxon>Pentapetalae</taxon>
        <taxon>rosids</taxon>
        <taxon>malvids</taxon>
        <taxon>Malvales</taxon>
        <taxon>Malvaceae</taxon>
        <taxon>Malvoideae</taxon>
        <taxon>Hibiscus</taxon>
    </lineage>
</organism>
<accession>A0ABR2AJA1</accession>
<dbReference type="InterPro" id="IPR013658">
    <property type="entry name" value="SGL"/>
</dbReference>
<feature type="domain" description="SMP-30/Gluconolactonase/LRE-like region" evidence="1">
    <location>
        <begin position="2"/>
        <end position="82"/>
    </location>
</feature>
<dbReference type="PANTHER" id="PTHR10426:SF86">
    <property type="entry name" value="PROTEIN STRICTOSIDINE SYNTHASE-LIKE 10-LIKE"/>
    <property type="match status" value="1"/>
</dbReference>
<gene>
    <name evidence="2" type="ORF">V6N12_055092</name>
</gene>
<proteinExistence type="predicted"/>
<evidence type="ECO:0000313" key="2">
    <source>
        <dbReference type="EMBL" id="KAK8493527.1"/>
    </source>
</evidence>
<comment type="caution">
    <text evidence="2">The sequence shown here is derived from an EMBL/GenBank/DDBJ whole genome shotgun (WGS) entry which is preliminary data.</text>
</comment>
<keyword evidence="3" id="KW-1185">Reference proteome</keyword>
<dbReference type="Proteomes" id="UP001472677">
    <property type="component" value="Unassembled WGS sequence"/>
</dbReference>